<keyword evidence="2" id="KW-1185">Reference proteome</keyword>
<name>A0A8T0J1D1_CERPU</name>
<evidence type="ECO:0000313" key="1">
    <source>
        <dbReference type="EMBL" id="KAG0589740.1"/>
    </source>
</evidence>
<sequence length="60" mass="7001">MTSASKTSSDGLEFKLRIFFGIPLMKFMFFSFRFFLPSSLIECLIPLNPFNTLSLHYNEQ</sequence>
<protein>
    <submittedName>
        <fullName evidence="1">Uncharacterized protein</fullName>
    </submittedName>
</protein>
<proteinExistence type="predicted"/>
<reference evidence="1" key="1">
    <citation type="submission" date="2020-06" db="EMBL/GenBank/DDBJ databases">
        <title>WGS assembly of Ceratodon purpureus strain R40.</title>
        <authorList>
            <person name="Carey S.B."/>
            <person name="Jenkins J."/>
            <person name="Shu S."/>
            <person name="Lovell J.T."/>
            <person name="Sreedasyam A."/>
            <person name="Maumus F."/>
            <person name="Tiley G.P."/>
            <person name="Fernandez-Pozo N."/>
            <person name="Barry K."/>
            <person name="Chen C."/>
            <person name="Wang M."/>
            <person name="Lipzen A."/>
            <person name="Daum C."/>
            <person name="Saski C.A."/>
            <person name="Payton A.C."/>
            <person name="Mcbreen J.C."/>
            <person name="Conrad R.E."/>
            <person name="Kollar L.M."/>
            <person name="Olsson S."/>
            <person name="Huttunen S."/>
            <person name="Landis J.B."/>
            <person name="Wickett N.J."/>
            <person name="Johnson M.G."/>
            <person name="Rensing S.A."/>
            <person name="Grimwood J."/>
            <person name="Schmutz J."/>
            <person name="Mcdaniel S.F."/>
        </authorList>
    </citation>
    <scope>NUCLEOTIDE SEQUENCE</scope>
    <source>
        <strain evidence="1">R40</strain>
    </source>
</reference>
<organism evidence="1 2">
    <name type="scientific">Ceratodon purpureus</name>
    <name type="common">Fire moss</name>
    <name type="synonym">Dicranum purpureum</name>
    <dbReference type="NCBI Taxonomy" id="3225"/>
    <lineage>
        <taxon>Eukaryota</taxon>
        <taxon>Viridiplantae</taxon>
        <taxon>Streptophyta</taxon>
        <taxon>Embryophyta</taxon>
        <taxon>Bryophyta</taxon>
        <taxon>Bryophytina</taxon>
        <taxon>Bryopsida</taxon>
        <taxon>Dicranidae</taxon>
        <taxon>Pseudoditrichales</taxon>
        <taxon>Ditrichaceae</taxon>
        <taxon>Ceratodon</taxon>
    </lineage>
</organism>
<dbReference type="EMBL" id="CM026421">
    <property type="protein sequence ID" value="KAG0589740.1"/>
    <property type="molecule type" value="Genomic_DNA"/>
</dbReference>
<dbReference type="Proteomes" id="UP000822688">
    <property type="component" value="Chromosome 1"/>
</dbReference>
<evidence type="ECO:0000313" key="2">
    <source>
        <dbReference type="Proteomes" id="UP000822688"/>
    </source>
</evidence>
<gene>
    <name evidence="1" type="ORF">KC19_1G043900</name>
</gene>
<comment type="caution">
    <text evidence="1">The sequence shown here is derived from an EMBL/GenBank/DDBJ whole genome shotgun (WGS) entry which is preliminary data.</text>
</comment>
<dbReference type="AlphaFoldDB" id="A0A8T0J1D1"/>
<accession>A0A8T0J1D1</accession>